<proteinExistence type="predicted"/>
<evidence type="ECO:0000259" key="4">
    <source>
        <dbReference type="PROSITE" id="PS50174"/>
    </source>
</evidence>
<dbReference type="PROSITE" id="PS50174">
    <property type="entry name" value="G_PATCH"/>
    <property type="match status" value="1"/>
</dbReference>
<feature type="domain" description="G-patch" evidence="4">
    <location>
        <begin position="439"/>
        <end position="485"/>
    </location>
</feature>
<dbReference type="CDD" id="cd16074">
    <property type="entry name" value="OCRE"/>
    <property type="match status" value="1"/>
</dbReference>
<dbReference type="Pfam" id="PF17780">
    <property type="entry name" value="OCRE"/>
    <property type="match status" value="1"/>
</dbReference>
<evidence type="ECO:0000256" key="2">
    <source>
        <dbReference type="ARBA" id="ARBA00022884"/>
    </source>
</evidence>
<evidence type="ECO:0000313" key="6">
    <source>
        <dbReference type="Proteomes" id="UP001642360"/>
    </source>
</evidence>
<accession>A0ABC8QXU0</accession>
<keyword evidence="6" id="KW-1185">Reference proteome</keyword>
<gene>
    <name evidence="5" type="ORF">ILEXP_LOCUS4586</name>
</gene>
<organism evidence="5 6">
    <name type="scientific">Ilex paraguariensis</name>
    <name type="common">yerba mate</name>
    <dbReference type="NCBI Taxonomy" id="185542"/>
    <lineage>
        <taxon>Eukaryota</taxon>
        <taxon>Viridiplantae</taxon>
        <taxon>Streptophyta</taxon>
        <taxon>Embryophyta</taxon>
        <taxon>Tracheophyta</taxon>
        <taxon>Spermatophyta</taxon>
        <taxon>Magnoliopsida</taxon>
        <taxon>eudicotyledons</taxon>
        <taxon>Gunneridae</taxon>
        <taxon>Pentapetalae</taxon>
        <taxon>asterids</taxon>
        <taxon>campanulids</taxon>
        <taxon>Aquifoliales</taxon>
        <taxon>Aquifoliaceae</taxon>
        <taxon>Ilex</taxon>
    </lineage>
</organism>
<evidence type="ECO:0000256" key="1">
    <source>
        <dbReference type="ARBA" id="ARBA00004123"/>
    </source>
</evidence>
<evidence type="ECO:0000313" key="5">
    <source>
        <dbReference type="EMBL" id="CAK9137571.1"/>
    </source>
</evidence>
<comment type="subcellular location">
    <subcellularLocation>
        <location evidence="1">Nucleus</location>
    </subcellularLocation>
</comment>
<name>A0ABC8QXU0_9AQUA</name>
<dbReference type="GO" id="GO:0005634">
    <property type="term" value="C:nucleus"/>
    <property type="evidence" value="ECO:0007669"/>
    <property type="project" value="UniProtKB-SubCell"/>
</dbReference>
<dbReference type="Proteomes" id="UP001642360">
    <property type="component" value="Unassembled WGS sequence"/>
</dbReference>
<reference evidence="5 6" key="1">
    <citation type="submission" date="2024-02" db="EMBL/GenBank/DDBJ databases">
        <authorList>
            <person name="Vignale AGUSTIN F."/>
            <person name="Sosa J E."/>
            <person name="Modenutti C."/>
        </authorList>
    </citation>
    <scope>NUCLEOTIDE SEQUENCE [LARGE SCALE GENOMIC DNA]</scope>
</reference>
<dbReference type="GO" id="GO:0003723">
    <property type="term" value="F:RNA binding"/>
    <property type="evidence" value="ECO:0007669"/>
    <property type="project" value="UniProtKB-KW"/>
</dbReference>
<comment type="caution">
    <text evidence="5">The sequence shown here is derived from an EMBL/GenBank/DDBJ whole genome shotgun (WGS) entry which is preliminary data.</text>
</comment>
<dbReference type="AlphaFoldDB" id="A0ABC8QXU0"/>
<evidence type="ECO:0000256" key="3">
    <source>
        <dbReference type="ARBA" id="ARBA00023242"/>
    </source>
</evidence>
<dbReference type="PANTHER" id="PTHR13948">
    <property type="entry name" value="RNA-BINDING PROTEIN"/>
    <property type="match status" value="1"/>
</dbReference>
<dbReference type="PANTHER" id="PTHR13948:SF38">
    <property type="entry name" value="D111_G-PATCH DOMAIN-CONTAINING PROTEIN"/>
    <property type="match status" value="1"/>
</dbReference>
<protein>
    <recommendedName>
        <fullName evidence="4">G-patch domain-containing protein</fullName>
    </recommendedName>
</protein>
<dbReference type="SMART" id="SM00443">
    <property type="entry name" value="G_patch"/>
    <property type="match status" value="1"/>
</dbReference>
<dbReference type="InterPro" id="IPR000467">
    <property type="entry name" value="G_patch_dom"/>
</dbReference>
<sequence length="490" mass="54023">MAGTNEPDAEESHKNECSFEWDEESHLYYHASTGFYHDPGAGWYYSIRDGVYYKYEDGNYVPLGSDQDVQSDTNGYGGIVLDNSVQDESCIRVLCQEDVDDSSLHAAETDACKVGEPSTGYTECNNSQLPENLPPPSEWLEDTLIDLYLSGYSKQAINATSDERMPVERYDGDSLYMSADGAENADTDELEEGEWVPDDSHGATDLNGIILDEGLSWDEENWRAQYGQVIQPVGESLPGFPVVDIWDWAMIIGTKRNRKGRIRRLVGRLVKRSTKLHPSMPSGGGLLKTAPICEVHLDLVRVTSGQVYKLRCPSARYLASLSTYDSANPTKDWGFPELSLSRQTQRLPKLVGNFESKMIEEVTVDKDVSLSPEQLCASQKNISHAYRDRAAERRALHGGFGVGPGQKKAPIGVDSAPSSPLSFCPEEAAAESLSISFGVGSYARRILETMGWKEGEALGSSTKGLMEPLQAIGNKGNAGLGWEQSRQKYR</sequence>
<keyword evidence="3" id="KW-0539">Nucleus</keyword>
<keyword evidence="2" id="KW-0694">RNA-binding</keyword>
<dbReference type="Pfam" id="PF01585">
    <property type="entry name" value="G-patch"/>
    <property type="match status" value="1"/>
</dbReference>
<dbReference type="InterPro" id="IPR041591">
    <property type="entry name" value="OCRE"/>
</dbReference>
<dbReference type="EMBL" id="CAUOFW020000825">
    <property type="protein sequence ID" value="CAK9137571.1"/>
    <property type="molecule type" value="Genomic_DNA"/>
</dbReference>